<dbReference type="SMART" id="SM00233">
    <property type="entry name" value="PH"/>
    <property type="match status" value="1"/>
</dbReference>
<evidence type="ECO:0000256" key="2">
    <source>
        <dbReference type="ARBA" id="ARBA00023136"/>
    </source>
</evidence>
<dbReference type="InterPro" id="IPR001849">
    <property type="entry name" value="PH_domain"/>
</dbReference>
<sequence>MATIKSGFLQKLSGLLKRDWKRRYFVLYQDGELVYYETPGSQICDGKINVRQNCQRIDYGFEVEHDIQQKASGRVNCLFSVRSSVKNITVLADTEQDARDWVQKLNEIRQSAITMMSGVPQPGNVYPSYQPGMPYPNGQPGIPYPTHQPAMGYPTAQYLPPRAPYLAQGGMPQPYPVAATYQSPPPMYTQPMGAQPPPMYGQYPGYQTHPPPPAGYGYPVYQQQQYNQAPQSRGGLSSRRGLLAGAAGGAVAGGLLGFGVGHAVGGWGDSFDGDCDFDCD</sequence>
<dbReference type="PANTHER" id="PTHR14309">
    <property type="entry name" value="EXPRESSED PROTEIN"/>
    <property type="match status" value="1"/>
</dbReference>
<reference evidence="3" key="1">
    <citation type="submission" date="2020-04" db="EMBL/GenBank/DDBJ databases">
        <authorList>
            <person name="Alioto T."/>
            <person name="Alioto T."/>
            <person name="Gomez Garrido J."/>
        </authorList>
    </citation>
    <scope>NUCLEOTIDE SEQUENCE</scope>
    <source>
        <strain evidence="3">A484AB</strain>
    </source>
</reference>
<dbReference type="InterPro" id="IPR039680">
    <property type="entry name" value="PLEKHB1/2"/>
</dbReference>
<dbReference type="GO" id="GO:0045595">
    <property type="term" value="P:regulation of cell differentiation"/>
    <property type="evidence" value="ECO:0007669"/>
    <property type="project" value="TreeGrafter"/>
</dbReference>
<comment type="subcellular location">
    <subcellularLocation>
        <location evidence="1">Membrane</location>
    </subcellularLocation>
</comment>
<dbReference type="AlphaFoldDB" id="A0A7D9IK51"/>
<evidence type="ECO:0000256" key="1">
    <source>
        <dbReference type="ARBA" id="ARBA00004370"/>
    </source>
</evidence>
<dbReference type="PANTHER" id="PTHR14309:SF10">
    <property type="entry name" value="PH DOMAIN-CONTAINING PROTEIN"/>
    <property type="match status" value="1"/>
</dbReference>
<dbReference type="EMBL" id="CACRXK020007504">
    <property type="protein sequence ID" value="CAB4012421.1"/>
    <property type="molecule type" value="Genomic_DNA"/>
</dbReference>
<accession>A0A7D9IK51</accession>
<evidence type="ECO:0000313" key="3">
    <source>
        <dbReference type="EMBL" id="CAB4012421.1"/>
    </source>
</evidence>
<gene>
    <name evidence="3" type="ORF">PACLA_8A008793</name>
</gene>
<dbReference type="OrthoDB" id="2157866at2759"/>
<dbReference type="InterPro" id="IPR011993">
    <property type="entry name" value="PH-like_dom_sf"/>
</dbReference>
<protein>
    <submittedName>
        <fullName evidence="3">Uncharacterized protein</fullName>
    </submittedName>
</protein>
<comment type="caution">
    <text evidence="3">The sequence shown here is derived from an EMBL/GenBank/DDBJ whole genome shotgun (WGS) entry which is preliminary data.</text>
</comment>
<name>A0A7D9IK51_PARCT</name>
<organism evidence="3 4">
    <name type="scientific">Paramuricea clavata</name>
    <name type="common">Red gorgonian</name>
    <name type="synonym">Violescent sea-whip</name>
    <dbReference type="NCBI Taxonomy" id="317549"/>
    <lineage>
        <taxon>Eukaryota</taxon>
        <taxon>Metazoa</taxon>
        <taxon>Cnidaria</taxon>
        <taxon>Anthozoa</taxon>
        <taxon>Octocorallia</taxon>
        <taxon>Malacalcyonacea</taxon>
        <taxon>Plexauridae</taxon>
        <taxon>Paramuricea</taxon>
    </lineage>
</organism>
<dbReference type="GO" id="GO:0016020">
    <property type="term" value="C:membrane"/>
    <property type="evidence" value="ECO:0007669"/>
    <property type="project" value="UniProtKB-SubCell"/>
</dbReference>
<keyword evidence="4" id="KW-1185">Reference proteome</keyword>
<dbReference type="Pfam" id="PF00169">
    <property type="entry name" value="PH"/>
    <property type="match status" value="1"/>
</dbReference>
<dbReference type="PROSITE" id="PS50003">
    <property type="entry name" value="PH_DOMAIN"/>
    <property type="match status" value="1"/>
</dbReference>
<dbReference type="SUPFAM" id="SSF50729">
    <property type="entry name" value="PH domain-like"/>
    <property type="match status" value="1"/>
</dbReference>
<dbReference type="Gene3D" id="2.30.29.30">
    <property type="entry name" value="Pleckstrin-homology domain (PH domain)/Phosphotyrosine-binding domain (PTB)"/>
    <property type="match status" value="1"/>
</dbReference>
<dbReference type="Proteomes" id="UP001152795">
    <property type="component" value="Unassembled WGS sequence"/>
</dbReference>
<proteinExistence type="predicted"/>
<evidence type="ECO:0000313" key="4">
    <source>
        <dbReference type="Proteomes" id="UP001152795"/>
    </source>
</evidence>
<keyword evidence="2" id="KW-0472">Membrane</keyword>
<dbReference type="FunFam" id="2.30.29.30:FF:000073">
    <property type="entry name" value="Pleckstrin homology domain-containing family B member 2"/>
    <property type="match status" value="1"/>
</dbReference>